<comment type="similarity">
    <text evidence="3">Belongs to the acetyltransferase family. RimJ subfamily.</text>
</comment>
<protein>
    <submittedName>
        <fullName evidence="5">GNAT family N-acetyltransferase</fullName>
    </submittedName>
</protein>
<gene>
    <name evidence="5" type="ORF">HBA18_14425</name>
</gene>
<evidence type="ECO:0000256" key="1">
    <source>
        <dbReference type="ARBA" id="ARBA00022679"/>
    </source>
</evidence>
<proteinExistence type="inferred from homology"/>
<dbReference type="InterPro" id="IPR051531">
    <property type="entry name" value="N-acetyltransferase"/>
</dbReference>
<keyword evidence="1" id="KW-0808">Transferase</keyword>
<evidence type="ECO:0000256" key="3">
    <source>
        <dbReference type="ARBA" id="ARBA00038502"/>
    </source>
</evidence>
<sequence>MQKIFESDRLILRPFSLNDAERVAELVGEKKVSEMTANIPHPYNISDAESWIRTHESLFLSGQGVVYAITLKTTLELIGAVSFPKLEEGTGLLGYWLGIPYWGKGYATEASRCLIESAKKHYGLKRLKVTHLVGNSRSKSVIKKLGITYIGRESYRIQGREREVCVYASEL</sequence>
<evidence type="ECO:0000256" key="2">
    <source>
        <dbReference type="ARBA" id="ARBA00023315"/>
    </source>
</evidence>
<evidence type="ECO:0000259" key="4">
    <source>
        <dbReference type="PROSITE" id="PS51186"/>
    </source>
</evidence>
<dbReference type="PANTHER" id="PTHR43792">
    <property type="entry name" value="GNAT FAMILY, PUTATIVE (AFU_ORTHOLOGUE AFUA_3G00765)-RELATED-RELATED"/>
    <property type="match status" value="1"/>
</dbReference>
<organism evidence="5 6">
    <name type="scientific">Salinivibrio costicola</name>
    <name type="common">Vibrio costicola</name>
    <dbReference type="NCBI Taxonomy" id="51367"/>
    <lineage>
        <taxon>Bacteria</taxon>
        <taxon>Pseudomonadati</taxon>
        <taxon>Pseudomonadota</taxon>
        <taxon>Gammaproteobacteria</taxon>
        <taxon>Vibrionales</taxon>
        <taxon>Vibrionaceae</taxon>
        <taxon>Salinivibrio</taxon>
    </lineage>
</organism>
<dbReference type="InterPro" id="IPR016181">
    <property type="entry name" value="Acyl_CoA_acyltransferase"/>
</dbReference>
<keyword evidence="2" id="KW-0012">Acyltransferase</keyword>
<evidence type="ECO:0000313" key="6">
    <source>
        <dbReference type="Proteomes" id="UP000501408"/>
    </source>
</evidence>
<keyword evidence="6" id="KW-1185">Reference proteome</keyword>
<dbReference type="PROSITE" id="PS51186">
    <property type="entry name" value="GNAT"/>
    <property type="match status" value="1"/>
</dbReference>
<dbReference type="RefSeq" id="WP_167315173.1">
    <property type="nucleotide sequence ID" value="NZ_CP050267.1"/>
</dbReference>
<dbReference type="SUPFAM" id="SSF55729">
    <property type="entry name" value="Acyl-CoA N-acyltransferases (Nat)"/>
    <property type="match status" value="1"/>
</dbReference>
<dbReference type="Pfam" id="PF13302">
    <property type="entry name" value="Acetyltransf_3"/>
    <property type="match status" value="1"/>
</dbReference>
<accession>A0ABX6KAT7</accession>
<dbReference type="EMBL" id="CP050267">
    <property type="protein sequence ID" value="QIR07605.1"/>
    <property type="molecule type" value="Genomic_DNA"/>
</dbReference>
<dbReference type="Gene3D" id="3.40.630.30">
    <property type="match status" value="1"/>
</dbReference>
<dbReference type="PANTHER" id="PTHR43792:SF8">
    <property type="entry name" value="[RIBOSOMAL PROTEIN US5]-ALANINE N-ACETYLTRANSFERASE"/>
    <property type="match status" value="1"/>
</dbReference>
<dbReference type="Proteomes" id="UP000501408">
    <property type="component" value="Chromosome 2"/>
</dbReference>
<reference evidence="5 6" key="1">
    <citation type="submission" date="2020-03" db="EMBL/GenBank/DDBJ databases">
        <title>Genome mining reveals the biosynthetic pathways of PHA and ectoines of the halophilic strain Salinivibrio costicola M318 isolated from fermented shrimp paste.</title>
        <authorList>
            <person name="Doan T.V."/>
            <person name="Tran L.T."/>
            <person name="Trieu T.A."/>
            <person name="Nguyen Q.V."/>
            <person name="Quach T.N."/>
            <person name="Phi T.Q."/>
            <person name="Kumar S."/>
        </authorList>
    </citation>
    <scope>NUCLEOTIDE SEQUENCE [LARGE SCALE GENOMIC DNA]</scope>
    <source>
        <strain evidence="5 6">M318</strain>
    </source>
</reference>
<evidence type="ECO:0000313" key="5">
    <source>
        <dbReference type="EMBL" id="QIR07605.1"/>
    </source>
</evidence>
<name>A0ABX6KAT7_SALCS</name>
<feature type="domain" description="N-acetyltransferase" evidence="4">
    <location>
        <begin position="10"/>
        <end position="171"/>
    </location>
</feature>
<dbReference type="InterPro" id="IPR000182">
    <property type="entry name" value="GNAT_dom"/>
</dbReference>